<proteinExistence type="predicted"/>
<feature type="compositionally biased region" description="Basic and acidic residues" evidence="1">
    <location>
        <begin position="26"/>
        <end position="39"/>
    </location>
</feature>
<organism evidence="2 3">
    <name type="scientific">Salinibacter ruber</name>
    <dbReference type="NCBI Taxonomy" id="146919"/>
    <lineage>
        <taxon>Bacteria</taxon>
        <taxon>Pseudomonadati</taxon>
        <taxon>Rhodothermota</taxon>
        <taxon>Rhodothermia</taxon>
        <taxon>Rhodothermales</taxon>
        <taxon>Salinibacteraceae</taxon>
        <taxon>Salinibacter</taxon>
    </lineage>
</organism>
<reference evidence="2" key="1">
    <citation type="submission" date="2022-08" db="EMBL/GenBank/DDBJ databases">
        <title>Genomic Encyclopedia of Type Strains, Phase V (KMG-V): Genome sequencing to study the core and pangenomes of soil and plant-associated prokaryotes.</title>
        <authorList>
            <person name="Whitman W."/>
        </authorList>
    </citation>
    <scope>NUCLEOTIDE SEQUENCE</scope>
    <source>
        <strain evidence="2">SP3002</strain>
    </source>
</reference>
<accession>A0AAW5PDC7</accession>
<feature type="non-terminal residue" evidence="2">
    <location>
        <position position="39"/>
    </location>
</feature>
<evidence type="ECO:0000313" key="2">
    <source>
        <dbReference type="EMBL" id="MCS4159454.1"/>
    </source>
</evidence>
<protein>
    <submittedName>
        <fullName evidence="2">Uncharacterized protein</fullName>
    </submittedName>
</protein>
<dbReference type="EMBL" id="JANTZM010000030">
    <property type="protein sequence ID" value="MCS4159454.1"/>
    <property type="molecule type" value="Genomic_DNA"/>
</dbReference>
<name>A0AAW5PDC7_9BACT</name>
<evidence type="ECO:0000313" key="3">
    <source>
        <dbReference type="Proteomes" id="UP001155110"/>
    </source>
</evidence>
<comment type="caution">
    <text evidence="2">The sequence shown here is derived from an EMBL/GenBank/DDBJ whole genome shotgun (WGS) entry which is preliminary data.</text>
</comment>
<evidence type="ECO:0000256" key="1">
    <source>
        <dbReference type="SAM" id="MobiDB-lite"/>
    </source>
</evidence>
<gene>
    <name evidence="2" type="ORF">GGP99_003446</name>
</gene>
<sequence length="39" mass="4353">MGQTKKLPLPSGKEQPFGVRLQGRAPDGRERAEGRYIMP</sequence>
<dbReference type="AlphaFoldDB" id="A0AAW5PDC7"/>
<feature type="region of interest" description="Disordered" evidence="1">
    <location>
        <begin position="1"/>
        <end position="39"/>
    </location>
</feature>
<dbReference type="Proteomes" id="UP001155110">
    <property type="component" value="Unassembled WGS sequence"/>
</dbReference>